<dbReference type="InterPro" id="IPR006255">
    <property type="entry name" value="SucB"/>
</dbReference>
<dbReference type="PROSITE" id="PS00189">
    <property type="entry name" value="LIPOYL"/>
    <property type="match status" value="1"/>
</dbReference>
<keyword evidence="6 12" id="KW-0808">Transferase</keyword>
<comment type="similarity">
    <text evidence="4">Belongs to the 2-oxoacid dehydrogenase family.</text>
</comment>
<dbReference type="Gene3D" id="3.30.559.10">
    <property type="entry name" value="Chloramphenicol acetyltransferase-like domain"/>
    <property type="match status" value="1"/>
</dbReference>
<dbReference type="EC" id="2.3.1.61" evidence="10"/>
<dbReference type="InterPro" id="IPR023213">
    <property type="entry name" value="CAT-like_dom_sf"/>
</dbReference>
<keyword evidence="7" id="KW-0450">Lipoyl</keyword>
<evidence type="ECO:0000256" key="9">
    <source>
        <dbReference type="ARBA" id="ARBA00052761"/>
    </source>
</evidence>
<dbReference type="Pfam" id="PF00198">
    <property type="entry name" value="2-oxoacid_dh"/>
    <property type="match status" value="1"/>
</dbReference>
<dbReference type="AlphaFoldDB" id="A0A451D4V6"/>
<keyword evidence="8 12" id="KW-0012">Acyltransferase</keyword>
<organism evidence="12 13">
    <name type="scientific">Candidatus Erwinia haradaeae</name>
    <dbReference type="NCBI Taxonomy" id="1922217"/>
    <lineage>
        <taxon>Bacteria</taxon>
        <taxon>Pseudomonadati</taxon>
        <taxon>Pseudomonadota</taxon>
        <taxon>Gammaproteobacteria</taxon>
        <taxon>Enterobacterales</taxon>
        <taxon>Erwiniaceae</taxon>
        <taxon>Erwinia</taxon>
    </lineage>
</organism>
<dbReference type="GO" id="GO:0045252">
    <property type="term" value="C:oxoglutarate dehydrogenase complex"/>
    <property type="evidence" value="ECO:0007669"/>
    <property type="project" value="UniProtKB-UniRule"/>
</dbReference>
<dbReference type="SUPFAM" id="SSF52777">
    <property type="entry name" value="CoA-dependent acyltransferases"/>
    <property type="match status" value="1"/>
</dbReference>
<dbReference type="Gene3D" id="2.40.50.100">
    <property type="match status" value="1"/>
</dbReference>
<dbReference type="GO" id="GO:0005829">
    <property type="term" value="C:cytosol"/>
    <property type="evidence" value="ECO:0007669"/>
    <property type="project" value="TreeGrafter"/>
</dbReference>
<dbReference type="CDD" id="cd06849">
    <property type="entry name" value="lipoyl_domain"/>
    <property type="match status" value="1"/>
</dbReference>
<dbReference type="PANTHER" id="PTHR43416:SF5">
    <property type="entry name" value="DIHYDROLIPOYLLYSINE-RESIDUE SUCCINYLTRANSFERASE COMPONENT OF 2-OXOGLUTARATE DEHYDROGENASE COMPLEX, MITOCHONDRIAL"/>
    <property type="match status" value="1"/>
</dbReference>
<evidence type="ECO:0000256" key="4">
    <source>
        <dbReference type="ARBA" id="ARBA00007317"/>
    </source>
</evidence>
<evidence type="ECO:0000313" key="13">
    <source>
        <dbReference type="Proteomes" id="UP000294338"/>
    </source>
</evidence>
<name>A0A451D4V6_9GAMM</name>
<evidence type="ECO:0000256" key="1">
    <source>
        <dbReference type="ARBA" id="ARBA00001938"/>
    </source>
</evidence>
<reference evidence="12 13" key="1">
    <citation type="submission" date="2019-02" db="EMBL/GenBank/DDBJ databases">
        <authorList>
            <person name="Manzano-Marin A."/>
            <person name="Manzano-Marin A."/>
        </authorList>
    </citation>
    <scope>NUCLEOTIDE SEQUENCE [LARGE SCALE GENOMIC DNA]</scope>
    <source>
        <strain evidence="12 13">ErCisplendens/pseudotsugae</strain>
    </source>
</reference>
<gene>
    <name evidence="12" type="primary">sucB</name>
    <name evidence="12" type="ORF">ERCISPPS3390_653</name>
</gene>
<dbReference type="UniPathway" id="UPA00868">
    <property type="reaction ID" value="UER00840"/>
</dbReference>
<accession>A0A451D4V6</accession>
<comment type="catalytic activity">
    <reaction evidence="9">
        <text>N(6)-[(R)-dihydrolipoyl]-L-lysyl-[protein] + succinyl-CoA = N(6)-[(R)-S(8)-succinyldihydrolipoyl]-L-lysyl-[protein] + CoA</text>
        <dbReference type="Rhea" id="RHEA:15213"/>
        <dbReference type="Rhea" id="RHEA-COMP:10475"/>
        <dbReference type="Rhea" id="RHEA-COMP:20092"/>
        <dbReference type="ChEBI" id="CHEBI:57287"/>
        <dbReference type="ChEBI" id="CHEBI:57292"/>
        <dbReference type="ChEBI" id="CHEBI:83100"/>
        <dbReference type="ChEBI" id="CHEBI:83120"/>
        <dbReference type="EC" id="2.3.1.61"/>
    </reaction>
</comment>
<evidence type="ECO:0000256" key="7">
    <source>
        <dbReference type="ARBA" id="ARBA00022823"/>
    </source>
</evidence>
<evidence type="ECO:0000259" key="11">
    <source>
        <dbReference type="PROSITE" id="PS50968"/>
    </source>
</evidence>
<feature type="domain" description="Lipoyl-binding" evidence="11">
    <location>
        <begin position="3"/>
        <end position="78"/>
    </location>
</feature>
<dbReference type="NCBIfam" id="NF004309">
    <property type="entry name" value="PRK05704.1"/>
    <property type="match status" value="1"/>
</dbReference>
<dbReference type="Pfam" id="PF00364">
    <property type="entry name" value="Biotin_lipoyl"/>
    <property type="match status" value="1"/>
</dbReference>
<dbReference type="GO" id="GO:0004149">
    <property type="term" value="F:dihydrolipoyllysine-residue succinyltransferase activity"/>
    <property type="evidence" value="ECO:0007669"/>
    <property type="project" value="UniProtKB-UniRule"/>
</dbReference>
<dbReference type="InterPro" id="IPR000089">
    <property type="entry name" value="Biotin_lipoyl"/>
</dbReference>
<dbReference type="GO" id="GO:0033512">
    <property type="term" value="P:L-lysine catabolic process to acetyl-CoA via saccharopine"/>
    <property type="evidence" value="ECO:0007669"/>
    <property type="project" value="UniProtKB-UniPathway"/>
</dbReference>
<dbReference type="PROSITE" id="PS50968">
    <property type="entry name" value="BIOTINYL_LIPOYL"/>
    <property type="match status" value="1"/>
</dbReference>
<dbReference type="PANTHER" id="PTHR43416">
    <property type="entry name" value="DIHYDROLIPOYLLYSINE-RESIDUE SUCCINYLTRANSFERASE COMPONENT OF 2-OXOGLUTARATE DEHYDROGENASE COMPLEX, MITOCHONDRIAL-RELATED"/>
    <property type="match status" value="1"/>
</dbReference>
<dbReference type="GO" id="GO:0006099">
    <property type="term" value="P:tricarboxylic acid cycle"/>
    <property type="evidence" value="ECO:0007669"/>
    <property type="project" value="UniProtKB-UniRule"/>
</dbReference>
<evidence type="ECO:0000256" key="6">
    <source>
        <dbReference type="ARBA" id="ARBA00022679"/>
    </source>
</evidence>
<evidence type="ECO:0000313" key="12">
    <source>
        <dbReference type="EMBL" id="VFP80764.1"/>
    </source>
</evidence>
<comment type="pathway">
    <text evidence="3">Amino-acid degradation; L-lysine degradation via saccharopine pathway; glutaryl-CoA from L-lysine: step 6/6.</text>
</comment>
<dbReference type="InterPro" id="IPR003016">
    <property type="entry name" value="2-oxoA_DH_lipoyl-BS"/>
</dbReference>
<dbReference type="InterPro" id="IPR011053">
    <property type="entry name" value="Single_hybrid_motif"/>
</dbReference>
<evidence type="ECO:0000256" key="5">
    <source>
        <dbReference type="ARBA" id="ARBA00022532"/>
    </source>
</evidence>
<dbReference type="Proteomes" id="UP000294338">
    <property type="component" value="Chromosome 1"/>
</dbReference>
<dbReference type="InterPro" id="IPR050537">
    <property type="entry name" value="2-oxoacid_dehydrogenase"/>
</dbReference>
<evidence type="ECO:0000256" key="3">
    <source>
        <dbReference type="ARBA" id="ARBA00005145"/>
    </source>
</evidence>
<keyword evidence="5" id="KW-0816">Tricarboxylic acid cycle</keyword>
<comment type="cofactor">
    <cofactor evidence="1">
        <name>(R)-lipoate</name>
        <dbReference type="ChEBI" id="CHEBI:83088"/>
    </cofactor>
</comment>
<protein>
    <recommendedName>
        <fullName evidence="10">Dihydrolipoyllysine-residue succinyltransferase</fullName>
        <ecNumber evidence="10">2.3.1.61</ecNumber>
    </recommendedName>
</protein>
<dbReference type="EMBL" id="LR217705">
    <property type="protein sequence ID" value="VFP80764.1"/>
    <property type="molecule type" value="Genomic_DNA"/>
</dbReference>
<evidence type="ECO:0000256" key="8">
    <source>
        <dbReference type="ARBA" id="ARBA00023315"/>
    </source>
</evidence>
<dbReference type="SUPFAM" id="SSF51230">
    <property type="entry name" value="Single hybrid motif"/>
    <property type="match status" value="1"/>
</dbReference>
<dbReference type="RefSeq" id="WP_197095366.1">
    <property type="nucleotide sequence ID" value="NZ_LR217705.1"/>
</dbReference>
<evidence type="ECO:0000256" key="10">
    <source>
        <dbReference type="NCBIfam" id="TIGR01347"/>
    </source>
</evidence>
<dbReference type="NCBIfam" id="TIGR01347">
    <property type="entry name" value="sucB"/>
    <property type="match status" value="1"/>
</dbReference>
<proteinExistence type="inferred from homology"/>
<evidence type="ECO:0000256" key="2">
    <source>
        <dbReference type="ARBA" id="ARBA00004052"/>
    </source>
</evidence>
<comment type="function">
    <text evidence="2">E2 component of the 2-oxoglutarate dehydrogenase (OGDH) complex which catalyzes the second step in the conversion of 2-oxoglutarate to succinyl-CoA and CO(2).</text>
</comment>
<dbReference type="InterPro" id="IPR001078">
    <property type="entry name" value="2-oxoacid_DH_actylTfrase"/>
</dbReference>
<sequence>MNNIHIIVPDLPESVVDGTVTTWHKKIGDTLKRDDVVVDIETDKVVLEIPASTDGILETILVTEGETVTSGQIIGSVRCAHNNTIPTTSSDQTKKNTSFEKETVLKQTVNLQAIGPAMRRFISEYDTETKIIKENDRSKNLTQEDIKKDILKTIKMPDKSIINQESTTPSPESRSETRIPMSRLRVKMAERLLKVKNTTAMLTTFNEVNMQSVISIRNKYGTLFEKHHGVRLGFMSFYVKAVVEALRRYPEVNACIDGLDIVYHNYFDISIAISTPRGLITPILKNADALSMSDIEKKIKELSIKGRTNKLTIKDLTGGTFTITNGGVFGSLMSTPLINPPQSAILGVHVIKDRPSALNGAVALLPMMYLALSYDHRLIDGRESVGCLGVIKDFLEDPHRLLIDI</sequence>